<gene>
    <name evidence="1" type="ORF">NPIL_436751</name>
</gene>
<accession>A0A8X6NCC1</accession>
<sequence length="125" mass="14482">MQLRGTSNTPLSSILNTIILFPPLSKSNWNNRVLFHIPHSLCFYDKKKERKKSETCRRRPIQSSSGHSSLIMRPVSWRENGKGSFLLVHVTWSERFPGPYLFINPSQWMLLSLHIFLATLSCDSH</sequence>
<proteinExistence type="predicted"/>
<dbReference type="EMBL" id="BMAW01007850">
    <property type="protein sequence ID" value="GFT05734.1"/>
    <property type="molecule type" value="Genomic_DNA"/>
</dbReference>
<dbReference type="Proteomes" id="UP000887013">
    <property type="component" value="Unassembled WGS sequence"/>
</dbReference>
<comment type="caution">
    <text evidence="1">The sequence shown here is derived from an EMBL/GenBank/DDBJ whole genome shotgun (WGS) entry which is preliminary data.</text>
</comment>
<name>A0A8X6NCC1_NEPPI</name>
<dbReference type="AlphaFoldDB" id="A0A8X6NCC1"/>
<evidence type="ECO:0000313" key="1">
    <source>
        <dbReference type="EMBL" id="GFT05734.1"/>
    </source>
</evidence>
<organism evidence="1 2">
    <name type="scientific">Nephila pilipes</name>
    <name type="common">Giant wood spider</name>
    <name type="synonym">Nephila maculata</name>
    <dbReference type="NCBI Taxonomy" id="299642"/>
    <lineage>
        <taxon>Eukaryota</taxon>
        <taxon>Metazoa</taxon>
        <taxon>Ecdysozoa</taxon>
        <taxon>Arthropoda</taxon>
        <taxon>Chelicerata</taxon>
        <taxon>Arachnida</taxon>
        <taxon>Araneae</taxon>
        <taxon>Araneomorphae</taxon>
        <taxon>Entelegynae</taxon>
        <taxon>Araneoidea</taxon>
        <taxon>Nephilidae</taxon>
        <taxon>Nephila</taxon>
    </lineage>
</organism>
<evidence type="ECO:0000313" key="2">
    <source>
        <dbReference type="Proteomes" id="UP000887013"/>
    </source>
</evidence>
<protein>
    <submittedName>
        <fullName evidence="1">Uncharacterized protein</fullName>
    </submittedName>
</protein>
<reference evidence="1" key="1">
    <citation type="submission" date="2020-08" db="EMBL/GenBank/DDBJ databases">
        <title>Multicomponent nature underlies the extraordinary mechanical properties of spider dragline silk.</title>
        <authorList>
            <person name="Kono N."/>
            <person name="Nakamura H."/>
            <person name="Mori M."/>
            <person name="Yoshida Y."/>
            <person name="Ohtoshi R."/>
            <person name="Malay A.D."/>
            <person name="Moran D.A.P."/>
            <person name="Tomita M."/>
            <person name="Numata K."/>
            <person name="Arakawa K."/>
        </authorList>
    </citation>
    <scope>NUCLEOTIDE SEQUENCE</scope>
</reference>
<keyword evidence="2" id="KW-1185">Reference proteome</keyword>